<evidence type="ECO:0000313" key="2">
    <source>
        <dbReference type="Proteomes" id="UP000696573"/>
    </source>
</evidence>
<dbReference type="OrthoDB" id="76567at2759"/>
<dbReference type="EMBL" id="CABFNQ020000694">
    <property type="protein sequence ID" value="CAH0024103.1"/>
    <property type="molecule type" value="Genomic_DNA"/>
</dbReference>
<sequence length="355" mass="39585">MRTASGSTAATSVASGSETKHKSITALCALDIPTVKIGSQEDPSVAINNIQEAFLTKITGVTLENFLRWNESESRRGRLFFYSSEYEVLIIKYPSAIHEYLHLGLCHKTTRNLSENLDKEIIPLGSTTFKRMQGGNIAATAAGEGDSILRLADRGKNNGWPTVVIEAGWTQNRAALVAKAHWWFEASNNAVKTVLLIKATPLQIQIEKWKTSPLPRPITRLYQREATNLYPKIHPPILTISRASANSPPNEYRVTGTPLRLEFRDVFLRDPVPPEGDILVEESFFRKCPARQNHKGRELPDTEGRGCPVWWGQGKNVICQPVLRAAGGKWRNKEGDVMYDTGAVVPKGVWWKCLV</sequence>
<keyword evidence="2" id="KW-1185">Reference proteome</keyword>
<accession>A0A9N9VLT4</accession>
<proteinExistence type="predicted"/>
<organism evidence="1 2">
    <name type="scientific">Clonostachys rhizophaga</name>
    <dbReference type="NCBI Taxonomy" id="160324"/>
    <lineage>
        <taxon>Eukaryota</taxon>
        <taxon>Fungi</taxon>
        <taxon>Dikarya</taxon>
        <taxon>Ascomycota</taxon>
        <taxon>Pezizomycotina</taxon>
        <taxon>Sordariomycetes</taxon>
        <taxon>Hypocreomycetidae</taxon>
        <taxon>Hypocreales</taxon>
        <taxon>Bionectriaceae</taxon>
        <taxon>Clonostachys</taxon>
    </lineage>
</organism>
<comment type="caution">
    <text evidence="1">The sequence shown here is derived from an EMBL/GenBank/DDBJ whole genome shotgun (WGS) entry which is preliminary data.</text>
</comment>
<protein>
    <submittedName>
        <fullName evidence="1">Uncharacterized protein</fullName>
    </submittedName>
</protein>
<reference evidence="1" key="1">
    <citation type="submission" date="2021-10" db="EMBL/GenBank/DDBJ databases">
        <authorList>
            <person name="Piombo E."/>
        </authorList>
    </citation>
    <scope>NUCLEOTIDE SEQUENCE</scope>
</reference>
<gene>
    <name evidence="1" type="ORF">CRHIZ90672A_00000519</name>
</gene>
<dbReference type="AlphaFoldDB" id="A0A9N9VLT4"/>
<evidence type="ECO:0000313" key="1">
    <source>
        <dbReference type="EMBL" id="CAH0024103.1"/>
    </source>
</evidence>
<dbReference type="Proteomes" id="UP000696573">
    <property type="component" value="Unassembled WGS sequence"/>
</dbReference>
<name>A0A9N9VLT4_9HYPO</name>